<accession>A0A9D1LB13</accession>
<name>A0A9D1LB13_9CLOT</name>
<sequence length="404" mass="46023">MAENRKNYKKTWAAWLLTFLVSLSSVSCAVLARPEYKADPQHPAEFRLADGAGLARLQLDDRELELYDRIDAALRNYEDQISEGLEDYSDDTIVKVYRYVLIDHPEYFWLRDGYLLKSATGLFRRKKVLEPLYAVEREHIEAYREQIVRIKDEILDTAETLPGEYETLLYIHDYLVSTVKYDTAAYTDIDTEQPSSRSLESTTAYGALINGTALCGGYAKAFQYLAEAAGIRCTTVTGHKKDGEPHIWNLVILDGEGYYVDVTWDDPVPLSENENSEERGEVFYNYFCITEEELLRTHVIDGEDNIALPDCTAETYNYFIYHDAYLETYSLDGAARILQRAASAAQKMAYIKFSGEEDMDLAIRELFEEKEIFDILAAAGCETGTASYSRDAEHSILTVNFGYV</sequence>
<evidence type="ECO:0000313" key="3">
    <source>
        <dbReference type="EMBL" id="HIU30531.1"/>
    </source>
</evidence>
<dbReference type="InterPro" id="IPR052557">
    <property type="entry name" value="CAP/Cytokinesis_protein"/>
</dbReference>
<dbReference type="Pfam" id="PF01841">
    <property type="entry name" value="Transglut_core"/>
    <property type="match status" value="1"/>
</dbReference>
<evidence type="ECO:0000259" key="2">
    <source>
        <dbReference type="SMART" id="SM00460"/>
    </source>
</evidence>
<dbReference type="SMART" id="SM00460">
    <property type="entry name" value="TGc"/>
    <property type="match status" value="1"/>
</dbReference>
<dbReference type="InterPro" id="IPR038765">
    <property type="entry name" value="Papain-like_cys_pep_sf"/>
</dbReference>
<reference evidence="3" key="2">
    <citation type="journal article" date="2021" name="PeerJ">
        <title>Extensive microbial diversity within the chicken gut microbiome revealed by metagenomics and culture.</title>
        <authorList>
            <person name="Gilroy R."/>
            <person name="Ravi A."/>
            <person name="Getino M."/>
            <person name="Pursley I."/>
            <person name="Horton D.L."/>
            <person name="Alikhan N.F."/>
            <person name="Baker D."/>
            <person name="Gharbi K."/>
            <person name="Hall N."/>
            <person name="Watson M."/>
            <person name="Adriaenssens E.M."/>
            <person name="Foster-Nyarko E."/>
            <person name="Jarju S."/>
            <person name="Secka A."/>
            <person name="Antonio M."/>
            <person name="Oren A."/>
            <person name="Chaudhuri R.R."/>
            <person name="La Ragione R."/>
            <person name="Hildebrand F."/>
            <person name="Pallen M.J."/>
        </authorList>
    </citation>
    <scope>NUCLEOTIDE SEQUENCE</scope>
    <source>
        <strain evidence="3">CHK195-4489</strain>
    </source>
</reference>
<dbReference type="PROSITE" id="PS51257">
    <property type="entry name" value="PROKAR_LIPOPROTEIN"/>
    <property type="match status" value="1"/>
</dbReference>
<dbReference type="Proteomes" id="UP000824089">
    <property type="component" value="Unassembled WGS sequence"/>
</dbReference>
<evidence type="ECO:0000256" key="1">
    <source>
        <dbReference type="SAM" id="Coils"/>
    </source>
</evidence>
<keyword evidence="1" id="KW-0175">Coiled coil</keyword>
<comment type="caution">
    <text evidence="3">The sequence shown here is derived from an EMBL/GenBank/DDBJ whole genome shotgun (WGS) entry which is preliminary data.</text>
</comment>
<dbReference type="PANTHER" id="PTHR46333:SF2">
    <property type="entry name" value="CYTOKINESIS PROTEIN 3"/>
    <property type="match status" value="1"/>
</dbReference>
<dbReference type="AlphaFoldDB" id="A0A9D1LB13"/>
<proteinExistence type="predicted"/>
<reference evidence="3" key="1">
    <citation type="submission" date="2020-10" db="EMBL/GenBank/DDBJ databases">
        <authorList>
            <person name="Gilroy R."/>
        </authorList>
    </citation>
    <scope>NUCLEOTIDE SEQUENCE</scope>
    <source>
        <strain evidence="3">CHK195-4489</strain>
    </source>
</reference>
<feature type="coiled-coil region" evidence="1">
    <location>
        <begin position="133"/>
        <end position="160"/>
    </location>
</feature>
<dbReference type="PANTHER" id="PTHR46333">
    <property type="entry name" value="CYTOKINESIS PROTEIN 3"/>
    <property type="match status" value="1"/>
</dbReference>
<dbReference type="EMBL" id="DVMM01000213">
    <property type="protein sequence ID" value="HIU30531.1"/>
    <property type="molecule type" value="Genomic_DNA"/>
</dbReference>
<feature type="domain" description="Transglutaminase-like" evidence="2">
    <location>
        <begin position="207"/>
        <end position="264"/>
    </location>
</feature>
<dbReference type="GO" id="GO:0005737">
    <property type="term" value="C:cytoplasm"/>
    <property type="evidence" value="ECO:0007669"/>
    <property type="project" value="TreeGrafter"/>
</dbReference>
<evidence type="ECO:0000313" key="4">
    <source>
        <dbReference type="Proteomes" id="UP000824089"/>
    </source>
</evidence>
<dbReference type="SUPFAM" id="SSF54001">
    <property type="entry name" value="Cysteine proteinases"/>
    <property type="match status" value="1"/>
</dbReference>
<dbReference type="InterPro" id="IPR002931">
    <property type="entry name" value="Transglutaminase-like"/>
</dbReference>
<gene>
    <name evidence="3" type="ORF">IAD50_09600</name>
</gene>
<organism evidence="3 4">
    <name type="scientific">Candidatus Egerieisoma faecipullorum</name>
    <dbReference type="NCBI Taxonomy" id="2840963"/>
    <lineage>
        <taxon>Bacteria</taxon>
        <taxon>Bacillati</taxon>
        <taxon>Bacillota</taxon>
        <taxon>Clostridia</taxon>
        <taxon>Eubacteriales</taxon>
        <taxon>Clostridiaceae</taxon>
        <taxon>Clostridiaceae incertae sedis</taxon>
        <taxon>Candidatus Egerieisoma</taxon>
    </lineage>
</organism>
<dbReference type="Gene3D" id="3.10.620.30">
    <property type="match status" value="1"/>
</dbReference>
<protein>
    <recommendedName>
        <fullName evidence="2">Transglutaminase-like domain-containing protein</fullName>
    </recommendedName>
</protein>